<dbReference type="CDD" id="cd00448">
    <property type="entry name" value="YjgF_YER057c_UK114_family"/>
    <property type="match status" value="1"/>
</dbReference>
<accession>A0AAD2EQA2</accession>
<proteinExistence type="inferred from homology"/>
<dbReference type="EMBL" id="CATWAF010000002">
    <property type="protein sequence ID" value="CAJ0694353.1"/>
    <property type="molecule type" value="Genomic_DNA"/>
</dbReference>
<protein>
    <recommendedName>
        <fullName evidence="4">RidA family protein</fullName>
    </recommendedName>
</protein>
<dbReference type="SUPFAM" id="SSF55298">
    <property type="entry name" value="YjgF-like"/>
    <property type="match status" value="1"/>
</dbReference>
<gene>
    <name evidence="2" type="ORF">LMG18091_01934</name>
</gene>
<dbReference type="Proteomes" id="UP001189915">
    <property type="component" value="Unassembled WGS sequence"/>
</dbReference>
<dbReference type="InterPro" id="IPR035959">
    <property type="entry name" value="RutC-like_sf"/>
</dbReference>
<dbReference type="PANTHER" id="PTHR11803:SF58">
    <property type="entry name" value="PROTEIN HMF1-RELATED"/>
    <property type="match status" value="1"/>
</dbReference>
<dbReference type="GO" id="GO:0019239">
    <property type="term" value="F:deaminase activity"/>
    <property type="evidence" value="ECO:0007669"/>
    <property type="project" value="TreeGrafter"/>
</dbReference>
<dbReference type="RefSeq" id="WP_232039981.1">
    <property type="nucleotide sequence ID" value="NZ_CATWAF010000002.1"/>
</dbReference>
<dbReference type="GO" id="GO:0005829">
    <property type="term" value="C:cytosol"/>
    <property type="evidence" value="ECO:0007669"/>
    <property type="project" value="TreeGrafter"/>
</dbReference>
<keyword evidence="3" id="KW-1185">Reference proteome</keyword>
<evidence type="ECO:0000313" key="2">
    <source>
        <dbReference type="EMBL" id="CAJ0694353.1"/>
    </source>
</evidence>
<evidence type="ECO:0008006" key="4">
    <source>
        <dbReference type="Google" id="ProtNLM"/>
    </source>
</evidence>
<evidence type="ECO:0000256" key="1">
    <source>
        <dbReference type="ARBA" id="ARBA00010552"/>
    </source>
</evidence>
<comment type="similarity">
    <text evidence="1">Belongs to the RutC family.</text>
</comment>
<sequence>MSASGHAAPGDARYVNAPDLRPPAGHYSHAVCANGFVFLAGQIPVTPAGEKLVEAPFETQVRQVLSNLDAVLAAAGTDRSRLVQVRVYVTDMETHWPAFDALYRAWIGDLRPARAVVPVPTLHYGLAVEIEATALAGDANACA</sequence>
<dbReference type="AlphaFoldDB" id="A0AAD2EQA2"/>
<dbReference type="Pfam" id="PF01042">
    <property type="entry name" value="Ribonuc_L-PSP"/>
    <property type="match status" value="1"/>
</dbReference>
<dbReference type="InterPro" id="IPR006175">
    <property type="entry name" value="YjgF/YER057c/UK114"/>
</dbReference>
<organism evidence="2 3">
    <name type="scientific">Ralstonia wenshanensis</name>
    <dbReference type="NCBI Taxonomy" id="2842456"/>
    <lineage>
        <taxon>Bacteria</taxon>
        <taxon>Pseudomonadati</taxon>
        <taxon>Pseudomonadota</taxon>
        <taxon>Betaproteobacteria</taxon>
        <taxon>Burkholderiales</taxon>
        <taxon>Burkholderiaceae</taxon>
        <taxon>Ralstonia</taxon>
    </lineage>
</organism>
<reference evidence="2 3" key="1">
    <citation type="submission" date="2023-07" db="EMBL/GenBank/DDBJ databases">
        <authorList>
            <person name="Peeters C."/>
        </authorList>
    </citation>
    <scope>NUCLEOTIDE SEQUENCE [LARGE SCALE GENOMIC DNA]</scope>
    <source>
        <strain evidence="2 3">LMG 18091</strain>
    </source>
</reference>
<comment type="caution">
    <text evidence="2">The sequence shown here is derived from an EMBL/GenBank/DDBJ whole genome shotgun (WGS) entry which is preliminary data.</text>
</comment>
<name>A0AAD2EQA2_9RALS</name>
<dbReference type="PANTHER" id="PTHR11803">
    <property type="entry name" value="2-IMINOBUTANOATE/2-IMINOPROPANOATE DEAMINASE RIDA"/>
    <property type="match status" value="1"/>
</dbReference>
<evidence type="ECO:0000313" key="3">
    <source>
        <dbReference type="Proteomes" id="UP001189915"/>
    </source>
</evidence>
<dbReference type="Gene3D" id="3.30.1330.40">
    <property type="entry name" value="RutC-like"/>
    <property type="match status" value="1"/>
</dbReference>